<gene>
    <name evidence="1" type="ORF">Fcan01_12492</name>
</gene>
<keyword evidence="2" id="KW-1185">Reference proteome</keyword>
<dbReference type="Proteomes" id="UP000198287">
    <property type="component" value="Unassembled WGS sequence"/>
</dbReference>
<protein>
    <submittedName>
        <fullName evidence="1">Uncharacterized protein</fullName>
    </submittedName>
</protein>
<dbReference type="EMBL" id="LNIX01000006">
    <property type="protein sequence ID" value="OXA52779.1"/>
    <property type="molecule type" value="Genomic_DNA"/>
</dbReference>
<evidence type="ECO:0000313" key="1">
    <source>
        <dbReference type="EMBL" id="OXA52779.1"/>
    </source>
</evidence>
<comment type="caution">
    <text evidence="1">The sequence shown here is derived from an EMBL/GenBank/DDBJ whole genome shotgun (WGS) entry which is preliminary data.</text>
</comment>
<dbReference type="AlphaFoldDB" id="A0A226E5R4"/>
<evidence type="ECO:0000313" key="2">
    <source>
        <dbReference type="Proteomes" id="UP000198287"/>
    </source>
</evidence>
<accession>A0A226E5R4</accession>
<proteinExistence type="predicted"/>
<name>A0A226E5R4_FOLCA</name>
<reference evidence="1 2" key="1">
    <citation type="submission" date="2015-12" db="EMBL/GenBank/DDBJ databases">
        <title>The genome of Folsomia candida.</title>
        <authorList>
            <person name="Faddeeva A."/>
            <person name="Derks M.F."/>
            <person name="Anvar Y."/>
            <person name="Smit S."/>
            <person name="Van Straalen N."/>
            <person name="Roelofs D."/>
        </authorList>
    </citation>
    <scope>NUCLEOTIDE SEQUENCE [LARGE SCALE GENOMIC DNA]</scope>
    <source>
        <strain evidence="1 2">VU population</strain>
        <tissue evidence="1">Whole body</tissue>
    </source>
</reference>
<sequence length="174" mass="19738">MVSPPWDDELPRTHALAFSFLSSSQLRIHDEDKVITFHLLGQEIQSDTKFTLSSISLHFLTIHPLHSELNFETAVIMSWVYTTTIALVTVGCYGHCLSCPHHRPHFHLHHAHLRSPSHFVHHHHHNHTNVLPLLPHRHPQRRPALSDTNNNSIFNRNFPLPGPAGAAAVLPADH</sequence>
<organism evidence="1 2">
    <name type="scientific">Folsomia candida</name>
    <name type="common">Springtail</name>
    <dbReference type="NCBI Taxonomy" id="158441"/>
    <lineage>
        <taxon>Eukaryota</taxon>
        <taxon>Metazoa</taxon>
        <taxon>Ecdysozoa</taxon>
        <taxon>Arthropoda</taxon>
        <taxon>Hexapoda</taxon>
        <taxon>Collembola</taxon>
        <taxon>Entomobryomorpha</taxon>
        <taxon>Isotomoidea</taxon>
        <taxon>Isotomidae</taxon>
        <taxon>Proisotominae</taxon>
        <taxon>Folsomia</taxon>
    </lineage>
</organism>